<keyword evidence="2" id="KW-1185">Reference proteome</keyword>
<sequence length="53" mass="5708">MKMGADNAPLSYRCSRCGNTFKVNPGSASICPVCGFNCGPDKCRRLETSDEGY</sequence>
<evidence type="ECO:0000313" key="2">
    <source>
        <dbReference type="Proteomes" id="UP000239430"/>
    </source>
</evidence>
<reference evidence="1 2" key="1">
    <citation type="submission" date="2018-03" db="EMBL/GenBank/DDBJ databases">
        <title>Genome sequence of Moorella stamsii DSM 26217.</title>
        <authorList>
            <person name="Poehlein A."/>
            <person name="Daniel R."/>
        </authorList>
    </citation>
    <scope>NUCLEOTIDE SEQUENCE [LARGE SCALE GENOMIC DNA]</scope>
    <source>
        <strain evidence="2">DSM 26217</strain>
    </source>
</reference>
<dbReference type="SUPFAM" id="SSF63393">
    <property type="entry name" value="RNA polymerase subunits"/>
    <property type="match status" value="1"/>
</dbReference>
<dbReference type="Proteomes" id="UP000239430">
    <property type="component" value="Unassembled WGS sequence"/>
</dbReference>
<gene>
    <name evidence="1" type="ORF">MOST_29480</name>
</gene>
<accession>A0A9X7J064</accession>
<proteinExistence type="predicted"/>
<evidence type="ECO:0000313" key="1">
    <source>
        <dbReference type="EMBL" id="PRR69677.1"/>
    </source>
</evidence>
<organism evidence="1 2">
    <name type="scientific">Neomoorella stamsii</name>
    <dbReference type="NCBI Taxonomy" id="1266720"/>
    <lineage>
        <taxon>Bacteria</taxon>
        <taxon>Bacillati</taxon>
        <taxon>Bacillota</taxon>
        <taxon>Clostridia</taxon>
        <taxon>Neomoorellales</taxon>
        <taxon>Neomoorellaceae</taxon>
        <taxon>Neomoorella</taxon>
    </lineage>
</organism>
<dbReference type="AlphaFoldDB" id="A0A9X7J064"/>
<dbReference type="RefSeq" id="WP_157049471.1">
    <property type="nucleotide sequence ID" value="NZ_PVXL01000071.1"/>
</dbReference>
<dbReference type="EMBL" id="PVXL01000071">
    <property type="protein sequence ID" value="PRR69677.1"/>
    <property type="molecule type" value="Genomic_DNA"/>
</dbReference>
<comment type="caution">
    <text evidence="1">The sequence shown here is derived from an EMBL/GenBank/DDBJ whole genome shotgun (WGS) entry which is preliminary data.</text>
</comment>
<dbReference type="InterPro" id="IPR029040">
    <property type="entry name" value="RPABC4/Spt4"/>
</dbReference>
<protein>
    <submittedName>
        <fullName evidence="1">Uncharacterized protein</fullName>
    </submittedName>
</protein>
<name>A0A9X7J064_9FIRM</name>